<accession>A0A6L3VAU0</accession>
<evidence type="ECO:0000313" key="2">
    <source>
        <dbReference type="Proteomes" id="UP000481030"/>
    </source>
</evidence>
<proteinExistence type="predicted"/>
<dbReference type="OrthoDB" id="2972534at2"/>
<dbReference type="Proteomes" id="UP000481030">
    <property type="component" value="Unassembled WGS sequence"/>
</dbReference>
<keyword evidence="2" id="KW-1185">Reference proteome</keyword>
<gene>
    <name evidence="1" type="ORF">F7731_08595</name>
</gene>
<dbReference type="RefSeq" id="WP_151534345.1">
    <property type="nucleotide sequence ID" value="NZ_WBOS01000002.1"/>
</dbReference>
<dbReference type="AlphaFoldDB" id="A0A6L3VAU0"/>
<dbReference type="EMBL" id="WBOS01000002">
    <property type="protein sequence ID" value="KAB2337643.1"/>
    <property type="molecule type" value="Genomic_DNA"/>
</dbReference>
<reference evidence="1 2" key="1">
    <citation type="journal article" date="2016" name="Antonie Van Leeuwenhoek">
        <title>Bacillus depressus sp. nov., isolated from soil of a sunflower field.</title>
        <authorList>
            <person name="Wei X."/>
            <person name="Xin D."/>
            <person name="Xin Y."/>
            <person name="Zhang H."/>
            <person name="Wang T."/>
            <person name="Zhang J."/>
        </authorList>
    </citation>
    <scope>NUCLEOTIDE SEQUENCE [LARGE SCALE GENOMIC DNA]</scope>
    <source>
        <strain evidence="1 2">BZ1</strain>
    </source>
</reference>
<name>A0A6L3VAU0_9BACI</name>
<organism evidence="1 2">
    <name type="scientific">Cytobacillus depressus</name>
    <dbReference type="NCBI Taxonomy" id="1602942"/>
    <lineage>
        <taxon>Bacteria</taxon>
        <taxon>Bacillati</taxon>
        <taxon>Bacillota</taxon>
        <taxon>Bacilli</taxon>
        <taxon>Bacillales</taxon>
        <taxon>Bacillaceae</taxon>
        <taxon>Cytobacillus</taxon>
    </lineage>
</organism>
<protein>
    <submittedName>
        <fullName evidence="1">Uncharacterized protein</fullName>
    </submittedName>
</protein>
<sequence>MSIEINSEELIKDFEVVHEHYEANRKKIEELLEAQKNLFSKTIDQLKPAIDWVREKQLTFTHPRIKYQSGRGPIVGYNSKDNLLYVLEADRKWVIKVDLYSKEEKQLPVWKFIEESSFEDAMDGLLYIKKMINEYNNQLLVSINELESQLKKY</sequence>
<evidence type="ECO:0000313" key="1">
    <source>
        <dbReference type="EMBL" id="KAB2337643.1"/>
    </source>
</evidence>
<comment type="caution">
    <text evidence="1">The sequence shown here is derived from an EMBL/GenBank/DDBJ whole genome shotgun (WGS) entry which is preliminary data.</text>
</comment>